<gene>
    <name evidence="7" type="ORF">ABIE19_002412</name>
</gene>
<dbReference type="PANTHER" id="PTHR34216:SF11">
    <property type="entry name" value="CHITOOLIGOSACCHARIDE DEACETYLASE"/>
    <property type="match status" value="1"/>
</dbReference>
<dbReference type="InterPro" id="IPR002509">
    <property type="entry name" value="NODB_dom"/>
</dbReference>
<dbReference type="Proteomes" id="UP001549313">
    <property type="component" value="Unassembled WGS sequence"/>
</dbReference>
<proteinExistence type="inferred from homology"/>
<keyword evidence="8" id="KW-1185">Reference proteome</keyword>
<evidence type="ECO:0000256" key="2">
    <source>
        <dbReference type="ARBA" id="ARBA00010973"/>
    </source>
</evidence>
<dbReference type="InterPro" id="IPR051398">
    <property type="entry name" value="Polysacch_Deacetylase"/>
</dbReference>
<comment type="caution">
    <text evidence="7">The sequence shown here is derived from an EMBL/GenBank/DDBJ whole genome shotgun (WGS) entry which is preliminary data.</text>
</comment>
<evidence type="ECO:0000256" key="4">
    <source>
        <dbReference type="ARBA" id="ARBA00022729"/>
    </source>
</evidence>
<dbReference type="EMBL" id="JBEPTF010000003">
    <property type="protein sequence ID" value="MET4684475.1"/>
    <property type="molecule type" value="Genomic_DNA"/>
</dbReference>
<keyword evidence="4" id="KW-0732">Signal</keyword>
<dbReference type="Gene3D" id="3.20.20.370">
    <property type="entry name" value="Glycoside hydrolase/deacetylase"/>
    <property type="match status" value="1"/>
</dbReference>
<evidence type="ECO:0000256" key="5">
    <source>
        <dbReference type="ARBA" id="ARBA00032976"/>
    </source>
</evidence>
<evidence type="ECO:0000313" key="8">
    <source>
        <dbReference type="Proteomes" id="UP001549313"/>
    </source>
</evidence>
<reference evidence="7 8" key="1">
    <citation type="submission" date="2024-06" db="EMBL/GenBank/DDBJ databases">
        <title>Sorghum-associated microbial communities from plants grown in Nebraska, USA.</title>
        <authorList>
            <person name="Schachtman D."/>
        </authorList>
    </citation>
    <scope>NUCLEOTIDE SEQUENCE [LARGE SCALE GENOMIC DNA]</scope>
    <source>
        <strain evidence="7 8">2814</strain>
    </source>
</reference>
<evidence type="ECO:0000259" key="6">
    <source>
        <dbReference type="Pfam" id="PF01522"/>
    </source>
</evidence>
<evidence type="ECO:0000313" key="7">
    <source>
        <dbReference type="EMBL" id="MET4684475.1"/>
    </source>
</evidence>
<evidence type="ECO:0000256" key="1">
    <source>
        <dbReference type="ARBA" id="ARBA00003236"/>
    </source>
</evidence>
<dbReference type="RefSeq" id="WP_354089435.1">
    <property type="nucleotide sequence ID" value="NZ_JBEPTF010000003.1"/>
</dbReference>
<evidence type="ECO:0000256" key="3">
    <source>
        <dbReference type="ARBA" id="ARBA00020071"/>
    </source>
</evidence>
<protein>
    <recommendedName>
        <fullName evidence="3">Chitooligosaccharide deacetylase</fullName>
    </recommendedName>
    <alternativeName>
        <fullName evidence="5">Nodulation protein B</fullName>
    </alternativeName>
</protein>
<dbReference type="PANTHER" id="PTHR34216">
    <property type="match status" value="1"/>
</dbReference>
<sequence length="247" mass="26644">MIQPYTPDVSLKGKLRRRFARLTHRRPAKLNLSRPTISFTFDDIPATAAHAGAAALEAEGAHGTFYVCAGLFGQEGHMGRFANAAEIAALIERGHEIAGHTFGHVDCHRTADADLQRDLDANDAALSGMGAPQVHFAFPYGEVSPHAKALLASRYASLRGVHKGLVRNGDDLNQLPGVGIEGDDGLTVARGWIDRAVADTAWLILYTHDVRETHSPWGCTPDALSWLIRHAKESGCDIRTVGQVLNG</sequence>
<dbReference type="SUPFAM" id="SSF88713">
    <property type="entry name" value="Glycoside hydrolase/deacetylase"/>
    <property type="match status" value="1"/>
</dbReference>
<feature type="domain" description="NodB homology" evidence="6">
    <location>
        <begin position="32"/>
        <end position="150"/>
    </location>
</feature>
<dbReference type="InterPro" id="IPR011330">
    <property type="entry name" value="Glyco_hydro/deAcase_b/a-brl"/>
</dbReference>
<comment type="similarity">
    <text evidence="2">Belongs to the polysaccharide deacetylase family.</text>
</comment>
<dbReference type="Pfam" id="PF01522">
    <property type="entry name" value="Polysacc_deac_1"/>
    <property type="match status" value="1"/>
</dbReference>
<comment type="function">
    <text evidence="1">Is involved in generating a small heat-stable compound (Nod), an acylated oligomer of N-acetylglucosamine, that stimulates mitosis in various plant protoplasts.</text>
</comment>
<name>A0ABV2RDG0_9CAUL</name>
<accession>A0ABV2RDG0</accession>
<organism evidence="7 8">
    <name type="scientific">Brevundimonas faecalis</name>
    <dbReference type="NCBI Taxonomy" id="947378"/>
    <lineage>
        <taxon>Bacteria</taxon>
        <taxon>Pseudomonadati</taxon>
        <taxon>Pseudomonadota</taxon>
        <taxon>Alphaproteobacteria</taxon>
        <taxon>Caulobacterales</taxon>
        <taxon>Caulobacteraceae</taxon>
        <taxon>Brevundimonas</taxon>
    </lineage>
</organism>